<evidence type="ECO:0000256" key="3">
    <source>
        <dbReference type="SAM" id="Coils"/>
    </source>
</evidence>
<comment type="similarity">
    <text evidence="1">Belongs to the Skp family.</text>
</comment>
<dbReference type="PANTHER" id="PTHR35089">
    <property type="entry name" value="CHAPERONE PROTEIN SKP"/>
    <property type="match status" value="1"/>
</dbReference>
<organism evidence="4 5">
    <name type="scientific">Candidatus Haliotispira prima</name>
    <dbReference type="NCBI Taxonomy" id="3034016"/>
    <lineage>
        <taxon>Bacteria</taxon>
        <taxon>Pseudomonadati</taxon>
        <taxon>Spirochaetota</taxon>
        <taxon>Spirochaetia</taxon>
        <taxon>Spirochaetales</taxon>
        <taxon>Spirochaetaceae</taxon>
        <taxon>Candidatus Haliotispira</taxon>
    </lineage>
</organism>
<dbReference type="InterPro" id="IPR005632">
    <property type="entry name" value="Chaperone_Skp"/>
</dbReference>
<keyword evidence="5" id="KW-1185">Reference proteome</keyword>
<gene>
    <name evidence="4" type="ORF">P0082_10220</name>
</gene>
<evidence type="ECO:0000256" key="2">
    <source>
        <dbReference type="ARBA" id="ARBA00022729"/>
    </source>
</evidence>
<reference evidence="4 5" key="1">
    <citation type="submission" date="2023-04" db="EMBL/GenBank/DDBJ databases">
        <title>Spirochaete genome identified in red abalone sample constitutes a novel genus.</title>
        <authorList>
            <person name="Sharma S.P."/>
            <person name="Purcell C.M."/>
            <person name="Hyde J.R."/>
            <person name="Severin A.J."/>
        </authorList>
    </citation>
    <scope>NUCLEOTIDE SEQUENCE [LARGE SCALE GENOMIC DNA]</scope>
    <source>
        <strain evidence="4 5">SP-2023</strain>
    </source>
</reference>
<dbReference type="Pfam" id="PF03938">
    <property type="entry name" value="OmpH"/>
    <property type="match status" value="1"/>
</dbReference>
<protein>
    <submittedName>
        <fullName evidence="4">OmpH family outer membrane protein</fullName>
    </submittedName>
</protein>
<feature type="coiled-coil region" evidence="3">
    <location>
        <begin position="57"/>
        <end position="98"/>
    </location>
</feature>
<dbReference type="RefSeq" id="WP_326927035.1">
    <property type="nucleotide sequence ID" value="NZ_CP123443.1"/>
</dbReference>
<keyword evidence="3" id="KW-0175">Coiled coil</keyword>
<name>A0ABY8MFS0_9SPIO</name>
<dbReference type="InterPro" id="IPR024930">
    <property type="entry name" value="Skp_dom_sf"/>
</dbReference>
<dbReference type="SUPFAM" id="SSF111384">
    <property type="entry name" value="OmpH-like"/>
    <property type="match status" value="1"/>
</dbReference>
<dbReference type="Proteomes" id="UP001228690">
    <property type="component" value="Chromosome"/>
</dbReference>
<keyword evidence="2" id="KW-0732">Signal</keyword>
<proteinExistence type="inferred from homology"/>
<dbReference type="EMBL" id="CP123443">
    <property type="protein sequence ID" value="WGK68849.1"/>
    <property type="molecule type" value="Genomic_DNA"/>
</dbReference>
<dbReference type="SMART" id="SM00935">
    <property type="entry name" value="OmpH"/>
    <property type="match status" value="1"/>
</dbReference>
<sequence length="189" mass="21650">MLQSIRIYTSFVVFVALLFTGLFAVKGVSLRAQEITLVAVLDYGAVLKAFSLQSQGLQRISDLKAEVKQEMERLKGQLQQLKKDLAKAEDKRKNREVQRIRSKITTQQDYGRKYLKSKNKEIVALQQENSGSSSNNNVQKILPNIISQVAREQGYSLIMDKNSQSIIWLDTAIDITEIVIRRMRNYLKK</sequence>
<evidence type="ECO:0000313" key="5">
    <source>
        <dbReference type="Proteomes" id="UP001228690"/>
    </source>
</evidence>
<dbReference type="PANTHER" id="PTHR35089:SF1">
    <property type="entry name" value="CHAPERONE PROTEIN SKP"/>
    <property type="match status" value="1"/>
</dbReference>
<dbReference type="Gene3D" id="3.30.910.20">
    <property type="entry name" value="Skp domain"/>
    <property type="match status" value="1"/>
</dbReference>
<accession>A0ABY8MFS0</accession>
<evidence type="ECO:0000256" key="1">
    <source>
        <dbReference type="ARBA" id="ARBA00009091"/>
    </source>
</evidence>
<evidence type="ECO:0000313" key="4">
    <source>
        <dbReference type="EMBL" id="WGK68849.1"/>
    </source>
</evidence>